<evidence type="ECO:0000256" key="3">
    <source>
        <dbReference type="ARBA" id="ARBA00022898"/>
    </source>
</evidence>
<dbReference type="Pfam" id="PF01063">
    <property type="entry name" value="Aminotran_4"/>
    <property type="match status" value="1"/>
</dbReference>
<comment type="similarity">
    <text evidence="2">Belongs to the class-IV pyridoxal-phosphate-dependent aminotransferase family.</text>
</comment>
<evidence type="ECO:0000313" key="5">
    <source>
        <dbReference type="Proteomes" id="UP000477311"/>
    </source>
</evidence>
<dbReference type="GO" id="GO:0005829">
    <property type="term" value="C:cytosol"/>
    <property type="evidence" value="ECO:0007669"/>
    <property type="project" value="TreeGrafter"/>
</dbReference>
<reference evidence="4 5" key="1">
    <citation type="submission" date="2020-02" db="EMBL/GenBank/DDBJ databases">
        <title>Draft genome sequence of Limisphaera ngatamarikiensis NGM72.4T, a thermophilic Verrucomicrobia grouped in subdivision 3.</title>
        <authorList>
            <person name="Carere C.R."/>
            <person name="Steen J."/>
            <person name="Hugenholtz P."/>
            <person name="Stott M.B."/>
        </authorList>
    </citation>
    <scope>NUCLEOTIDE SEQUENCE [LARGE SCALE GENOMIC DNA]</scope>
    <source>
        <strain evidence="4 5">NGM72.4</strain>
    </source>
</reference>
<comment type="caution">
    <text evidence="4">The sequence shown here is derived from an EMBL/GenBank/DDBJ whole genome shotgun (WGS) entry which is preliminary data.</text>
</comment>
<keyword evidence="4" id="KW-0032">Aminotransferase</keyword>
<dbReference type="InterPro" id="IPR001544">
    <property type="entry name" value="Aminotrans_IV"/>
</dbReference>
<accession>A0A6M1RW51</accession>
<organism evidence="4 5">
    <name type="scientific">Limisphaera ngatamarikiensis</name>
    <dbReference type="NCBI Taxonomy" id="1324935"/>
    <lineage>
        <taxon>Bacteria</taxon>
        <taxon>Pseudomonadati</taxon>
        <taxon>Verrucomicrobiota</taxon>
        <taxon>Verrucomicrobiia</taxon>
        <taxon>Limisphaerales</taxon>
        <taxon>Limisphaeraceae</taxon>
        <taxon>Limisphaera</taxon>
    </lineage>
</organism>
<comment type="cofactor">
    <cofactor evidence="1">
        <name>pyridoxal 5'-phosphate</name>
        <dbReference type="ChEBI" id="CHEBI:597326"/>
    </cofactor>
</comment>
<dbReference type="Gene3D" id="3.20.10.10">
    <property type="entry name" value="D-amino Acid Aminotransferase, subunit A, domain 2"/>
    <property type="match status" value="1"/>
</dbReference>
<dbReference type="GO" id="GO:0008153">
    <property type="term" value="P:4-aminobenzoate biosynthetic process"/>
    <property type="evidence" value="ECO:0007669"/>
    <property type="project" value="TreeGrafter"/>
</dbReference>
<dbReference type="InterPro" id="IPR043132">
    <property type="entry name" value="BCAT-like_C"/>
</dbReference>
<name>A0A6M1RW51_9BACT</name>
<dbReference type="InterPro" id="IPR036038">
    <property type="entry name" value="Aminotransferase-like"/>
</dbReference>
<keyword evidence="5" id="KW-1185">Reference proteome</keyword>
<dbReference type="FunFam" id="3.20.10.10:FF:000002">
    <property type="entry name" value="D-alanine aminotransferase"/>
    <property type="match status" value="1"/>
</dbReference>
<dbReference type="PANTHER" id="PTHR42743:SF2">
    <property type="entry name" value="AMINODEOXYCHORISMATE LYASE"/>
    <property type="match status" value="1"/>
</dbReference>
<dbReference type="GO" id="GO:0008483">
    <property type="term" value="F:transaminase activity"/>
    <property type="evidence" value="ECO:0007669"/>
    <property type="project" value="UniProtKB-KW"/>
</dbReference>
<evidence type="ECO:0000256" key="1">
    <source>
        <dbReference type="ARBA" id="ARBA00001933"/>
    </source>
</evidence>
<dbReference type="PANTHER" id="PTHR42743">
    <property type="entry name" value="AMINO-ACID AMINOTRANSFERASE"/>
    <property type="match status" value="1"/>
</dbReference>
<dbReference type="Proteomes" id="UP000477311">
    <property type="component" value="Unassembled WGS sequence"/>
</dbReference>
<dbReference type="SUPFAM" id="SSF56752">
    <property type="entry name" value="D-aminoacid aminotransferase-like PLP-dependent enzymes"/>
    <property type="match status" value="1"/>
</dbReference>
<dbReference type="GO" id="GO:0008696">
    <property type="term" value="F:4-amino-4-deoxychorismate lyase activity"/>
    <property type="evidence" value="ECO:0007669"/>
    <property type="project" value="TreeGrafter"/>
</dbReference>
<dbReference type="CDD" id="cd00449">
    <property type="entry name" value="PLPDE_IV"/>
    <property type="match status" value="1"/>
</dbReference>
<keyword evidence="4" id="KW-0808">Transferase</keyword>
<dbReference type="Gene3D" id="3.30.470.10">
    <property type="match status" value="1"/>
</dbReference>
<gene>
    <name evidence="4" type="ORF">G4L39_09415</name>
</gene>
<proteinExistence type="inferred from homology"/>
<evidence type="ECO:0000256" key="2">
    <source>
        <dbReference type="ARBA" id="ARBA00009320"/>
    </source>
</evidence>
<keyword evidence="3" id="KW-0663">Pyridoxal phosphate</keyword>
<protein>
    <submittedName>
        <fullName evidence="4">Branched-chain amino acid aminotransferase</fullName>
    </submittedName>
</protein>
<dbReference type="InterPro" id="IPR050571">
    <property type="entry name" value="Class-IV_PLP-Dep_Aminotrnsfr"/>
</dbReference>
<evidence type="ECO:0000313" key="4">
    <source>
        <dbReference type="EMBL" id="NGO39611.1"/>
    </source>
</evidence>
<dbReference type="AlphaFoldDB" id="A0A6M1RW51"/>
<dbReference type="EMBL" id="JAAKYA010000062">
    <property type="protein sequence ID" value="NGO39611.1"/>
    <property type="molecule type" value="Genomic_DNA"/>
</dbReference>
<dbReference type="InterPro" id="IPR043131">
    <property type="entry name" value="BCAT-like_N"/>
</dbReference>
<sequence length="279" mass="30247">MMVYLNGQFLAAAEATISALDRGFLYGDGLFETVRVSRGRAFLAAEHLKRLRSGAAFLGIEPIPTDAELAMVWTELIRLNGVEEGVLRVTVSRGPGPRGYSPRGAGPATLLVTVHPLAVERGARPCWRVVTSTKVRGTGPRILCRFKTCNRLPQVLARAEAEAAGADEALILDERGCVVEGSSANVFWVMDGVLWSPGPEQGALDGVTRRWVMGHCRSRGWAVREGTAPVEEVRRAEGMFLTLSTLGVVEVREWDGRSLPVWPGVAELQGAFERALAEV</sequence>